<dbReference type="SUPFAM" id="SSF54211">
    <property type="entry name" value="Ribosomal protein S5 domain 2-like"/>
    <property type="match status" value="1"/>
</dbReference>
<dbReference type="Pfam" id="PF09186">
    <property type="entry name" value="DUF1949"/>
    <property type="match status" value="1"/>
</dbReference>
<organism evidence="4 5">
    <name type="scientific">Methanococcoides seepicolus</name>
    <dbReference type="NCBI Taxonomy" id="2828780"/>
    <lineage>
        <taxon>Archaea</taxon>
        <taxon>Methanobacteriati</taxon>
        <taxon>Methanobacteriota</taxon>
        <taxon>Stenosarchaea group</taxon>
        <taxon>Methanomicrobia</taxon>
        <taxon>Methanosarcinales</taxon>
        <taxon>Methanosarcinaceae</taxon>
        <taxon>Methanococcoides</taxon>
    </lineage>
</organism>
<evidence type="ECO:0000313" key="5">
    <source>
        <dbReference type="Proteomes" id="UP001056766"/>
    </source>
</evidence>
<dbReference type="Gene3D" id="3.30.230.30">
    <property type="entry name" value="Impact, N-terminal domain"/>
    <property type="match status" value="1"/>
</dbReference>
<dbReference type="InterPro" id="IPR023582">
    <property type="entry name" value="Impact"/>
</dbReference>
<feature type="domain" description="UPF0029" evidence="3">
    <location>
        <begin position="138"/>
        <end position="192"/>
    </location>
</feature>
<protein>
    <submittedName>
        <fullName evidence="4">YigZ family protein</fullName>
    </submittedName>
</protein>
<reference evidence="4" key="2">
    <citation type="submission" date="2021-04" db="EMBL/GenBank/DDBJ databases">
        <authorList>
            <person name="Dong X."/>
        </authorList>
    </citation>
    <scope>NUCLEOTIDE SEQUENCE</scope>
    <source>
        <strain evidence="4">LLY</strain>
    </source>
</reference>
<dbReference type="InterPro" id="IPR020568">
    <property type="entry name" value="Ribosomal_Su5_D2-typ_SF"/>
</dbReference>
<gene>
    <name evidence="4" type="ORF">KDK67_05790</name>
</gene>
<dbReference type="Gene3D" id="3.30.70.240">
    <property type="match status" value="1"/>
</dbReference>
<dbReference type="PANTHER" id="PTHR16301:SF20">
    <property type="entry name" value="IMPACT FAMILY MEMBER YIGZ"/>
    <property type="match status" value="1"/>
</dbReference>
<comment type="similarity">
    <text evidence="1">Belongs to the IMPACT family.</text>
</comment>
<dbReference type="InterPro" id="IPR001498">
    <property type="entry name" value="Impact_N"/>
</dbReference>
<dbReference type="Proteomes" id="UP001056766">
    <property type="component" value="Unassembled WGS sequence"/>
</dbReference>
<dbReference type="PANTHER" id="PTHR16301">
    <property type="entry name" value="IMPACT-RELATED"/>
    <property type="match status" value="1"/>
</dbReference>
<keyword evidence="5" id="KW-1185">Reference proteome</keyword>
<dbReference type="SUPFAM" id="SSF54980">
    <property type="entry name" value="EF-G C-terminal domain-like"/>
    <property type="match status" value="1"/>
</dbReference>
<evidence type="ECO:0000313" key="4">
    <source>
        <dbReference type="EMBL" id="MCM1986512.1"/>
    </source>
</evidence>
<evidence type="ECO:0000259" key="3">
    <source>
        <dbReference type="Pfam" id="PF09186"/>
    </source>
</evidence>
<dbReference type="Pfam" id="PF01205">
    <property type="entry name" value="Impact_N"/>
    <property type="match status" value="1"/>
</dbReference>
<sequence>MYKTVGSFAVVRKEFRNSTFIGHVRSIDSEAEARTFIDQLKGQYSDANHNVSAYLIKNDNALVAKYDDDGEPAGSSGKPVFKVLELKGLSNTVVVVTRYFGGIKLGFGGLSRAYRETAVAAIEEAGVVEVHEMVDVVVRLDYSDMQSVKRLAEEYGQVTGEDYSDVVKLSVKVRKGEEDGFADKLINLTRDRAKIVKM</sequence>
<feature type="domain" description="Impact N-terminal" evidence="2">
    <location>
        <begin position="16"/>
        <end position="122"/>
    </location>
</feature>
<name>A0A9E4ZF60_9EURY</name>
<dbReference type="RefSeq" id="WP_250867897.1">
    <property type="nucleotide sequence ID" value="NZ_JAGSOI010000017.1"/>
</dbReference>
<dbReference type="GO" id="GO:0006446">
    <property type="term" value="P:regulation of translational initiation"/>
    <property type="evidence" value="ECO:0007669"/>
    <property type="project" value="TreeGrafter"/>
</dbReference>
<evidence type="ECO:0000259" key="2">
    <source>
        <dbReference type="Pfam" id="PF01205"/>
    </source>
</evidence>
<reference evidence="4" key="1">
    <citation type="journal article" date="2021" name="mSystems">
        <title>Bacteria and Archaea Synergistically Convert Glycine Betaine to Biogenic Methane in the Formosa Cold Seep of the South China Sea.</title>
        <authorList>
            <person name="Li L."/>
            <person name="Zhang W."/>
            <person name="Zhang S."/>
            <person name="Song L."/>
            <person name="Sun Q."/>
            <person name="Zhang H."/>
            <person name="Xiang H."/>
            <person name="Dong X."/>
        </authorList>
    </citation>
    <scope>NUCLEOTIDE SEQUENCE</scope>
    <source>
        <strain evidence="4">LLY</strain>
    </source>
</reference>
<comment type="caution">
    <text evidence="4">The sequence shown here is derived from an EMBL/GenBank/DDBJ whole genome shotgun (WGS) entry which is preliminary data.</text>
</comment>
<proteinExistence type="inferred from homology"/>
<dbReference type="InterPro" id="IPR035647">
    <property type="entry name" value="EFG_III/V"/>
</dbReference>
<dbReference type="InterPro" id="IPR015269">
    <property type="entry name" value="UPF0029_Impact_C"/>
</dbReference>
<dbReference type="EMBL" id="JAGSOI010000017">
    <property type="protein sequence ID" value="MCM1986512.1"/>
    <property type="molecule type" value="Genomic_DNA"/>
</dbReference>
<accession>A0A9E4ZF60</accession>
<dbReference type="InterPro" id="IPR036956">
    <property type="entry name" value="Impact_N_sf"/>
</dbReference>
<dbReference type="GO" id="GO:0005737">
    <property type="term" value="C:cytoplasm"/>
    <property type="evidence" value="ECO:0007669"/>
    <property type="project" value="TreeGrafter"/>
</dbReference>
<evidence type="ECO:0000256" key="1">
    <source>
        <dbReference type="ARBA" id="ARBA00007665"/>
    </source>
</evidence>
<dbReference type="AlphaFoldDB" id="A0A9E4ZF60"/>